<name>A0AAE3H0F6_9BACT</name>
<dbReference type="PANTHER" id="PTHR34849:SF3">
    <property type="entry name" value="SSR2962 PROTEIN"/>
    <property type="match status" value="1"/>
</dbReference>
<dbReference type="PANTHER" id="PTHR34849">
    <property type="entry name" value="SSL5025 PROTEIN"/>
    <property type="match status" value="1"/>
</dbReference>
<dbReference type="Proteomes" id="UP001204144">
    <property type="component" value="Unassembled WGS sequence"/>
</dbReference>
<dbReference type="RefSeq" id="WP_255035439.1">
    <property type="nucleotide sequence ID" value="NZ_RJUF01000002.1"/>
</dbReference>
<protein>
    <submittedName>
        <fullName evidence="1">DUF433 domain-containing protein</fullName>
    </submittedName>
</protein>
<evidence type="ECO:0000313" key="1">
    <source>
        <dbReference type="EMBL" id="MCP9761699.1"/>
    </source>
</evidence>
<organism evidence="1 2">
    <name type="scientific">Lacihabitans soyangensis</name>
    <dbReference type="NCBI Taxonomy" id="869394"/>
    <lineage>
        <taxon>Bacteria</taxon>
        <taxon>Pseudomonadati</taxon>
        <taxon>Bacteroidota</taxon>
        <taxon>Cytophagia</taxon>
        <taxon>Cytophagales</taxon>
        <taxon>Leadbetterellaceae</taxon>
        <taxon>Lacihabitans</taxon>
    </lineage>
</organism>
<dbReference type="InterPro" id="IPR007367">
    <property type="entry name" value="DUF433"/>
</dbReference>
<dbReference type="InterPro" id="IPR009057">
    <property type="entry name" value="Homeodomain-like_sf"/>
</dbReference>
<proteinExistence type="predicted"/>
<dbReference type="InterPro" id="IPR036388">
    <property type="entry name" value="WH-like_DNA-bd_sf"/>
</dbReference>
<dbReference type="SUPFAM" id="SSF46689">
    <property type="entry name" value="Homeodomain-like"/>
    <property type="match status" value="1"/>
</dbReference>
<keyword evidence="2" id="KW-1185">Reference proteome</keyword>
<reference evidence="1 2" key="1">
    <citation type="submission" date="2018-11" db="EMBL/GenBank/DDBJ databases">
        <title>Novel bacteria species description.</title>
        <authorList>
            <person name="Han J.-H."/>
        </authorList>
    </citation>
    <scope>NUCLEOTIDE SEQUENCE [LARGE SCALE GENOMIC DNA]</scope>
    <source>
        <strain evidence="1 2">KCTC23259</strain>
    </source>
</reference>
<dbReference type="AlphaFoldDB" id="A0AAE3H0F6"/>
<dbReference type="EMBL" id="RJUF01000002">
    <property type="protein sequence ID" value="MCP9761699.1"/>
    <property type="molecule type" value="Genomic_DNA"/>
</dbReference>
<dbReference type="Gene3D" id="1.10.10.10">
    <property type="entry name" value="Winged helix-like DNA-binding domain superfamily/Winged helix DNA-binding domain"/>
    <property type="match status" value="1"/>
</dbReference>
<accession>A0AAE3H0F6</accession>
<gene>
    <name evidence="1" type="ORF">EGI31_01945</name>
</gene>
<comment type="caution">
    <text evidence="1">The sequence shown here is derived from an EMBL/GenBank/DDBJ whole genome shotgun (WGS) entry which is preliminary data.</text>
</comment>
<sequence>MNRKSHIESNPNILFGKPVIFKTRISVDLILEKLASGDTIEDILEAYPNISKNDIFACLQFASESIKNEVVFSLAS</sequence>
<evidence type="ECO:0000313" key="2">
    <source>
        <dbReference type="Proteomes" id="UP001204144"/>
    </source>
</evidence>
<dbReference type="Pfam" id="PF04255">
    <property type="entry name" value="DUF433"/>
    <property type="match status" value="1"/>
</dbReference>